<dbReference type="AlphaFoldDB" id="A0A9P6ZHS5"/>
<dbReference type="Proteomes" id="UP000714275">
    <property type="component" value="Unassembled WGS sequence"/>
</dbReference>
<evidence type="ECO:0000313" key="1">
    <source>
        <dbReference type="EMBL" id="KAG1765711.1"/>
    </source>
</evidence>
<evidence type="ECO:0000313" key="2">
    <source>
        <dbReference type="Proteomes" id="UP000714275"/>
    </source>
</evidence>
<dbReference type="OrthoDB" id="2186770at2759"/>
<sequence length="72" mass="8608">MEDDVNVVTYNFTVNCFQKKHMEWLPQAEVGDIVLFRRLKVLINPLYRFILTHDLCPDLHVQGRSQWHRLLG</sequence>
<dbReference type="InterPro" id="IPR012340">
    <property type="entry name" value="NA-bd_OB-fold"/>
</dbReference>
<reference evidence="1" key="1">
    <citation type="journal article" date="2020" name="New Phytol.">
        <title>Comparative genomics reveals dynamic genome evolution in host specialist ectomycorrhizal fungi.</title>
        <authorList>
            <person name="Lofgren L.A."/>
            <person name="Nguyen N.H."/>
            <person name="Vilgalys R."/>
            <person name="Ruytinx J."/>
            <person name="Liao H.L."/>
            <person name="Branco S."/>
            <person name="Kuo A."/>
            <person name="LaButti K."/>
            <person name="Lipzen A."/>
            <person name="Andreopoulos W."/>
            <person name="Pangilinan J."/>
            <person name="Riley R."/>
            <person name="Hundley H."/>
            <person name="Na H."/>
            <person name="Barry K."/>
            <person name="Grigoriev I.V."/>
            <person name="Stajich J.E."/>
            <person name="Kennedy P.G."/>
        </authorList>
    </citation>
    <scope>NUCLEOTIDE SEQUENCE</scope>
    <source>
        <strain evidence="1">DOB743</strain>
    </source>
</reference>
<comment type="caution">
    <text evidence="1">The sequence shown here is derived from an EMBL/GenBank/DDBJ whole genome shotgun (WGS) entry which is preliminary data.</text>
</comment>
<dbReference type="EMBL" id="JABBWD010000104">
    <property type="protein sequence ID" value="KAG1765711.1"/>
    <property type="molecule type" value="Genomic_DNA"/>
</dbReference>
<accession>A0A9P6ZHS5</accession>
<name>A0A9P6ZHS5_9AGAM</name>
<dbReference type="SUPFAM" id="SSF50249">
    <property type="entry name" value="Nucleic acid-binding proteins"/>
    <property type="match status" value="1"/>
</dbReference>
<keyword evidence="2" id="KW-1185">Reference proteome</keyword>
<organism evidence="1 2">
    <name type="scientific">Suillus placidus</name>
    <dbReference type="NCBI Taxonomy" id="48579"/>
    <lineage>
        <taxon>Eukaryota</taxon>
        <taxon>Fungi</taxon>
        <taxon>Dikarya</taxon>
        <taxon>Basidiomycota</taxon>
        <taxon>Agaricomycotina</taxon>
        <taxon>Agaricomycetes</taxon>
        <taxon>Agaricomycetidae</taxon>
        <taxon>Boletales</taxon>
        <taxon>Suillineae</taxon>
        <taxon>Suillaceae</taxon>
        <taxon>Suillus</taxon>
    </lineage>
</organism>
<gene>
    <name evidence="1" type="ORF">EV702DRAFT_981310</name>
</gene>
<dbReference type="Gene3D" id="2.40.50.140">
    <property type="entry name" value="Nucleic acid-binding proteins"/>
    <property type="match status" value="1"/>
</dbReference>
<proteinExistence type="predicted"/>
<protein>
    <submittedName>
        <fullName evidence="1">Uncharacterized protein</fullName>
    </submittedName>
</protein>